<evidence type="ECO:0000256" key="2">
    <source>
        <dbReference type="ARBA" id="ARBA00022664"/>
    </source>
</evidence>
<dbReference type="PANTHER" id="PTHR17204">
    <property type="entry name" value="PRE-MRNA PROCESSING PROTEIN PRP39-RELATED"/>
    <property type="match status" value="1"/>
</dbReference>
<proteinExistence type="predicted"/>
<protein>
    <recommendedName>
        <fullName evidence="8">Suppressor of forked domain-containing protein</fullName>
    </recommendedName>
</protein>
<dbReference type="Pfam" id="PF23241">
    <property type="entry name" value="HAT_PRP39_C"/>
    <property type="match status" value="1"/>
</dbReference>
<evidence type="ECO:0000256" key="3">
    <source>
        <dbReference type="ARBA" id="ARBA00022737"/>
    </source>
</evidence>
<dbReference type="SUPFAM" id="SSF48452">
    <property type="entry name" value="TPR-like"/>
    <property type="match status" value="1"/>
</dbReference>
<dbReference type="AlphaFoldDB" id="A0A7S3TAN8"/>
<evidence type="ECO:0000256" key="5">
    <source>
        <dbReference type="ARBA" id="ARBA00023242"/>
    </source>
</evidence>
<comment type="subcellular location">
    <subcellularLocation>
        <location evidence="1">Nucleus</location>
    </subcellularLocation>
</comment>
<accession>A0A7S3TAN8</accession>
<organism evidence="7">
    <name type="scientific">Emiliania huxleyi</name>
    <name type="common">Coccolithophore</name>
    <name type="synonym">Pontosphaera huxleyi</name>
    <dbReference type="NCBI Taxonomy" id="2903"/>
    <lineage>
        <taxon>Eukaryota</taxon>
        <taxon>Haptista</taxon>
        <taxon>Haptophyta</taxon>
        <taxon>Prymnesiophyceae</taxon>
        <taxon>Isochrysidales</taxon>
        <taxon>Noelaerhabdaceae</taxon>
        <taxon>Emiliania</taxon>
    </lineage>
</organism>
<dbReference type="GO" id="GO:0000243">
    <property type="term" value="C:commitment complex"/>
    <property type="evidence" value="ECO:0007669"/>
    <property type="project" value="TreeGrafter"/>
</dbReference>
<keyword evidence="4" id="KW-0508">mRNA splicing</keyword>
<gene>
    <name evidence="7" type="ORF">EHUX00137_LOCUS35183</name>
</gene>
<dbReference type="GO" id="GO:0071004">
    <property type="term" value="C:U2-type prespliceosome"/>
    <property type="evidence" value="ECO:0007669"/>
    <property type="project" value="TreeGrafter"/>
</dbReference>
<feature type="compositionally biased region" description="Low complexity" evidence="6">
    <location>
        <begin position="356"/>
        <end position="368"/>
    </location>
</feature>
<evidence type="ECO:0000313" key="7">
    <source>
        <dbReference type="EMBL" id="CAE0578763.1"/>
    </source>
</evidence>
<sequence length="398" mass="43245">MRGEDEGARKLRVYALLEARYHFYVAFHAPRRALEEPIRRRYYHVAPLPAAELAAWRRLLSWGAAQPTGHVCDPLEPMAEVLPSFTYERCLLPGASVRSLWKEYALFLEGKGAVEDARGVLARASGVFFRDCAPMLLYHAQFEEAHGGLDAARALCAATCALPPPAIDAYLAAANLERRAGNTDGMRAAFAAAVDALRGEPLAALVRHAAAVERKLCGDHARGVALIESAIAREPANELLWDAALECATSAVVPAAAGAGDSPAYQAAAALLERMIAADSPLPPPARRRAWLRYQRLVDDYAGSVDAMRALKRSRDEAGLELTLDSEVPESAVPKPLPKRKPNGMSVDVSMGGGAAQPSPSPQQAQAQYTPEQLAQYQQYYAQYYQQQGYGQGYYPQQ</sequence>
<dbReference type="GO" id="GO:0030627">
    <property type="term" value="F:pre-mRNA 5'-splice site binding"/>
    <property type="evidence" value="ECO:0007669"/>
    <property type="project" value="TreeGrafter"/>
</dbReference>
<evidence type="ECO:0008006" key="8">
    <source>
        <dbReference type="Google" id="ProtNLM"/>
    </source>
</evidence>
<dbReference type="GO" id="GO:0000395">
    <property type="term" value="P:mRNA 5'-splice site recognition"/>
    <property type="evidence" value="ECO:0007669"/>
    <property type="project" value="TreeGrafter"/>
</dbReference>
<evidence type="ECO:0000256" key="6">
    <source>
        <dbReference type="SAM" id="MobiDB-lite"/>
    </source>
</evidence>
<evidence type="ECO:0000256" key="1">
    <source>
        <dbReference type="ARBA" id="ARBA00004123"/>
    </source>
</evidence>
<keyword evidence="2" id="KW-0507">mRNA processing</keyword>
<dbReference type="GO" id="GO:0005685">
    <property type="term" value="C:U1 snRNP"/>
    <property type="evidence" value="ECO:0007669"/>
    <property type="project" value="TreeGrafter"/>
</dbReference>
<evidence type="ECO:0000256" key="4">
    <source>
        <dbReference type="ARBA" id="ARBA00023187"/>
    </source>
</evidence>
<keyword evidence="5" id="KW-0539">Nucleus</keyword>
<name>A0A7S3TAN8_EMIHU</name>
<keyword evidence="3" id="KW-0677">Repeat</keyword>
<feature type="region of interest" description="Disordered" evidence="6">
    <location>
        <begin position="325"/>
        <end position="370"/>
    </location>
</feature>
<dbReference type="InterPro" id="IPR011990">
    <property type="entry name" value="TPR-like_helical_dom_sf"/>
</dbReference>
<reference evidence="7" key="1">
    <citation type="submission" date="2021-01" db="EMBL/GenBank/DDBJ databases">
        <authorList>
            <person name="Corre E."/>
            <person name="Pelletier E."/>
            <person name="Niang G."/>
            <person name="Scheremetjew M."/>
            <person name="Finn R."/>
            <person name="Kale V."/>
            <person name="Holt S."/>
            <person name="Cochrane G."/>
            <person name="Meng A."/>
            <person name="Brown T."/>
            <person name="Cohen L."/>
        </authorList>
    </citation>
    <scope>NUCLEOTIDE SEQUENCE</scope>
    <source>
        <strain evidence="7">379</strain>
    </source>
</reference>
<dbReference type="InterPro" id="IPR059164">
    <property type="entry name" value="HAT_PRP39_C"/>
</dbReference>
<dbReference type="EMBL" id="HBIR01045060">
    <property type="protein sequence ID" value="CAE0578763.1"/>
    <property type="molecule type" value="Transcribed_RNA"/>
</dbReference>
<dbReference type="PANTHER" id="PTHR17204:SF5">
    <property type="entry name" value="PRE-MRNA-PROCESSING FACTOR 39"/>
    <property type="match status" value="1"/>
</dbReference>
<dbReference type="Gene3D" id="1.25.40.10">
    <property type="entry name" value="Tetratricopeptide repeat domain"/>
    <property type="match status" value="1"/>
</dbReference>